<reference evidence="4" key="1">
    <citation type="submission" date="2017-09" db="EMBL/GenBank/DDBJ databases">
        <title>Depth-based differentiation of microbial function through sediment-hosted aquifers and enrichment of novel symbionts in the deep terrestrial subsurface.</title>
        <authorList>
            <person name="Probst A.J."/>
            <person name="Ladd B."/>
            <person name="Jarett J.K."/>
            <person name="Geller-Mcgrath D.E."/>
            <person name="Sieber C.M.K."/>
            <person name="Emerson J.B."/>
            <person name="Anantharaman K."/>
            <person name="Thomas B.C."/>
            <person name="Malmstrom R."/>
            <person name="Stieglmeier M."/>
            <person name="Klingl A."/>
            <person name="Woyke T."/>
            <person name="Ryan C.M."/>
            <person name="Banfield J.F."/>
        </authorList>
    </citation>
    <scope>NUCLEOTIDE SEQUENCE [LARGE SCALE GENOMIC DNA]</scope>
</reference>
<proteinExistence type="predicted"/>
<dbReference type="InterPro" id="IPR003675">
    <property type="entry name" value="Rce1/LyrA-like_dom"/>
</dbReference>
<dbReference type="EMBL" id="PFSK01000010">
    <property type="protein sequence ID" value="PJC23081.1"/>
    <property type="molecule type" value="Genomic_DNA"/>
</dbReference>
<protein>
    <recommendedName>
        <fullName evidence="2">CAAX prenyl protease 2/Lysostaphin resistance protein A-like domain-containing protein</fullName>
    </recommendedName>
</protein>
<feature type="domain" description="CAAX prenyl protease 2/Lysostaphin resistance protein A-like" evidence="2">
    <location>
        <begin position="46"/>
        <end position="150"/>
    </location>
</feature>
<evidence type="ECO:0000256" key="1">
    <source>
        <dbReference type="SAM" id="Phobius"/>
    </source>
</evidence>
<dbReference type="AlphaFoldDB" id="A0A2M8EK10"/>
<dbReference type="GO" id="GO:0004175">
    <property type="term" value="F:endopeptidase activity"/>
    <property type="evidence" value="ECO:0007669"/>
    <property type="project" value="UniProtKB-ARBA"/>
</dbReference>
<feature type="transmembrane region" description="Helical" evidence="1">
    <location>
        <begin position="6"/>
        <end position="26"/>
    </location>
</feature>
<feature type="transmembrane region" description="Helical" evidence="1">
    <location>
        <begin position="115"/>
        <end position="133"/>
    </location>
</feature>
<evidence type="ECO:0000313" key="4">
    <source>
        <dbReference type="Proteomes" id="UP000228781"/>
    </source>
</evidence>
<keyword evidence="1" id="KW-1133">Transmembrane helix</keyword>
<name>A0A2M8EK10_UNCKA</name>
<keyword evidence="1" id="KW-0812">Transmembrane</keyword>
<gene>
    <name evidence="3" type="ORF">CO059_00540</name>
</gene>
<keyword evidence="1" id="KW-0472">Membrane</keyword>
<comment type="caution">
    <text evidence="3">The sequence shown here is derived from an EMBL/GenBank/DDBJ whole genome shotgun (WGS) entry which is preliminary data.</text>
</comment>
<evidence type="ECO:0000313" key="3">
    <source>
        <dbReference type="EMBL" id="PJC23081.1"/>
    </source>
</evidence>
<dbReference type="Pfam" id="PF02517">
    <property type="entry name" value="Rce1-like"/>
    <property type="match status" value="1"/>
</dbReference>
<dbReference type="GO" id="GO:0080120">
    <property type="term" value="P:CAAX-box protein maturation"/>
    <property type="evidence" value="ECO:0007669"/>
    <property type="project" value="UniProtKB-ARBA"/>
</dbReference>
<feature type="transmembrane region" description="Helical" evidence="1">
    <location>
        <begin position="78"/>
        <end position="103"/>
    </location>
</feature>
<organism evidence="3 4">
    <name type="scientific">candidate division WWE3 bacterium CG_4_9_14_0_2_um_filter_48_10</name>
    <dbReference type="NCBI Taxonomy" id="1975078"/>
    <lineage>
        <taxon>Bacteria</taxon>
        <taxon>Katanobacteria</taxon>
    </lineage>
</organism>
<accession>A0A2M8EK10</accession>
<dbReference type="Proteomes" id="UP000228781">
    <property type="component" value="Unassembled WGS sequence"/>
</dbReference>
<evidence type="ECO:0000259" key="2">
    <source>
        <dbReference type="Pfam" id="PF02517"/>
    </source>
</evidence>
<sequence length="159" mass="17153">MAIIVGVAGGLFSYYAGLVVIVAVLSRFLGQPPRAVPRKILTTPRQLFAAILIAAPLEEVCFRGPLLLMAMIFGTKSFLTIGLLIAESVIFGALHLTATAQFSDSGWTVGERREMAALSAIITAWLGLVLGLLTLFYLNLLPAILTHAAVITVVWFRRK</sequence>